<dbReference type="Proteomes" id="UP001152533">
    <property type="component" value="Unassembled WGS sequence"/>
</dbReference>
<keyword evidence="3" id="KW-1185">Reference proteome</keyword>
<feature type="compositionally biased region" description="Basic and acidic residues" evidence="1">
    <location>
        <begin position="43"/>
        <end position="55"/>
    </location>
</feature>
<reference evidence="2" key="1">
    <citation type="submission" date="2022-08" db="EMBL/GenBank/DDBJ databases">
        <authorList>
            <person name="Giroux E."/>
            <person name="Giroux E."/>
        </authorList>
    </citation>
    <scope>NUCLEOTIDE SEQUENCE</scope>
    <source>
        <strain evidence="2">H1091258</strain>
    </source>
</reference>
<evidence type="ECO:0000256" key="1">
    <source>
        <dbReference type="SAM" id="MobiDB-lite"/>
    </source>
</evidence>
<feature type="compositionally biased region" description="Basic and acidic residues" evidence="1">
    <location>
        <begin position="63"/>
        <end position="139"/>
    </location>
</feature>
<protein>
    <recommendedName>
        <fullName evidence="4">BTB domain transcription factor</fullName>
    </recommendedName>
</protein>
<sequence length="482" mass="52800">MVSTRAGEHANGEAEANGKAQNTAEATAGEKRVIDQDTAEDAPDAKRAKKSDDGARQTTIEEALEKQDDAESKKPEAKEPETKEEKPETSDTEMKDRDETVAEDAKEVAETQAAKDVEEAAEESKAEGSKAEDSKPEEKNDTEENTETVPANDSKAEEKDEIEEKKAVTDAKGKGEISEESKADKKPATKESNGDTAEIPHADKKVPSNVLEKGIIYFFIRARVNLDEAEEVDDIARSYLILRPIAPDSKLGDGPIGDAGNTRLIALPKKVFPESGRDRFMMFVEKAGASFAELKEQFLSGDQNETKAGTSQVPAATPVGEGVYVITTTGRESHLAYMLTLPSNIGEVQEELGLKEQGSFILSTKNPNKSGPATASLPENPDYPEKINKEFRDLRWMPTKPDHLDYANAQILLIGESSGIKKATEPRKKDVKEGNEEPEKILEQIEDEDTKRMENLAEDDSGAIFADLQARAKDYPKLQTTF</sequence>
<name>A0A9W4WF08_9PEZI</name>
<gene>
    <name evidence="2" type="ORF">CGXH109_LOCUS129352</name>
</gene>
<evidence type="ECO:0000313" key="3">
    <source>
        <dbReference type="Proteomes" id="UP001152533"/>
    </source>
</evidence>
<feature type="compositionally biased region" description="Polar residues" evidence="1">
    <location>
        <begin position="363"/>
        <end position="373"/>
    </location>
</feature>
<dbReference type="AlphaFoldDB" id="A0A9W4WF08"/>
<accession>A0A9W4WF08</accession>
<feature type="compositionally biased region" description="Low complexity" evidence="1">
    <location>
        <begin position="13"/>
        <end position="22"/>
    </location>
</feature>
<dbReference type="EMBL" id="CAMGZC010001740">
    <property type="protein sequence ID" value="CAI0653593.1"/>
    <property type="molecule type" value="Genomic_DNA"/>
</dbReference>
<feature type="region of interest" description="Disordered" evidence="1">
    <location>
        <begin position="363"/>
        <end position="384"/>
    </location>
</feature>
<proteinExistence type="predicted"/>
<evidence type="ECO:0008006" key="4">
    <source>
        <dbReference type="Google" id="ProtNLM"/>
    </source>
</evidence>
<feature type="region of interest" description="Disordered" evidence="1">
    <location>
        <begin position="1"/>
        <end position="203"/>
    </location>
</feature>
<dbReference type="PANTHER" id="PTHR34776:SF1">
    <property type="entry name" value="F17F16.3 PROTEIN"/>
    <property type="match status" value="1"/>
</dbReference>
<feature type="compositionally biased region" description="Basic and acidic residues" evidence="1">
    <location>
        <begin position="154"/>
        <end position="203"/>
    </location>
</feature>
<comment type="caution">
    <text evidence="2">The sequence shown here is derived from an EMBL/GenBank/DDBJ whole genome shotgun (WGS) entry which is preliminary data.</text>
</comment>
<organism evidence="2 3">
    <name type="scientific">Colletotrichum noveboracense</name>
    <dbReference type="NCBI Taxonomy" id="2664923"/>
    <lineage>
        <taxon>Eukaryota</taxon>
        <taxon>Fungi</taxon>
        <taxon>Dikarya</taxon>
        <taxon>Ascomycota</taxon>
        <taxon>Pezizomycotina</taxon>
        <taxon>Sordariomycetes</taxon>
        <taxon>Hypocreomycetidae</taxon>
        <taxon>Glomerellales</taxon>
        <taxon>Glomerellaceae</taxon>
        <taxon>Colletotrichum</taxon>
        <taxon>Colletotrichum gloeosporioides species complex</taxon>
    </lineage>
</organism>
<feature type="compositionally biased region" description="Basic and acidic residues" evidence="1">
    <location>
        <begin position="1"/>
        <end position="12"/>
    </location>
</feature>
<evidence type="ECO:0000313" key="2">
    <source>
        <dbReference type="EMBL" id="CAI0653593.1"/>
    </source>
</evidence>
<dbReference type="PANTHER" id="PTHR34776">
    <property type="entry name" value="F17F16.3 PROTEIN"/>
    <property type="match status" value="1"/>
</dbReference>